<dbReference type="GeneID" id="13442290"/>
<protein>
    <submittedName>
        <fullName evidence="2">Uncharacterized protein</fullName>
    </submittedName>
</protein>
<feature type="compositionally biased region" description="Basic and acidic residues" evidence="1">
    <location>
        <begin position="357"/>
        <end position="373"/>
    </location>
</feature>
<feature type="compositionally biased region" description="Polar residues" evidence="1">
    <location>
        <begin position="803"/>
        <end position="820"/>
    </location>
</feature>
<dbReference type="OrthoDB" id="10370070at2759"/>
<feature type="compositionally biased region" description="Basic and acidic residues" evidence="1">
    <location>
        <begin position="780"/>
        <end position="801"/>
    </location>
</feature>
<feature type="compositionally biased region" description="Polar residues" evidence="1">
    <location>
        <begin position="21"/>
        <end position="34"/>
    </location>
</feature>
<feature type="region of interest" description="Disordered" evidence="1">
    <location>
        <begin position="264"/>
        <end position="527"/>
    </location>
</feature>
<organism evidence="2 3">
    <name type="scientific">Neospora caninum (strain Liverpool)</name>
    <dbReference type="NCBI Taxonomy" id="572307"/>
    <lineage>
        <taxon>Eukaryota</taxon>
        <taxon>Sar</taxon>
        <taxon>Alveolata</taxon>
        <taxon>Apicomplexa</taxon>
        <taxon>Conoidasida</taxon>
        <taxon>Coccidia</taxon>
        <taxon>Eucoccidiorida</taxon>
        <taxon>Eimeriorina</taxon>
        <taxon>Sarcocystidae</taxon>
        <taxon>Neospora</taxon>
    </lineage>
</organism>
<feature type="compositionally biased region" description="Basic and acidic residues" evidence="1">
    <location>
        <begin position="748"/>
        <end position="764"/>
    </location>
</feature>
<feature type="compositionally biased region" description="Basic and acidic residues" evidence="1">
    <location>
        <begin position="394"/>
        <end position="408"/>
    </location>
</feature>
<dbReference type="VEuPathDB" id="ToxoDB:NCLIV_047900"/>
<feature type="compositionally biased region" description="Basic and acidic residues" evidence="1">
    <location>
        <begin position="665"/>
        <end position="675"/>
    </location>
</feature>
<gene>
    <name evidence="2" type="ORF">NCLIV_047900</name>
</gene>
<dbReference type="Proteomes" id="UP000007494">
    <property type="component" value="Chromosome X"/>
</dbReference>
<feature type="compositionally biased region" description="Polar residues" evidence="1">
    <location>
        <begin position="463"/>
        <end position="480"/>
    </location>
</feature>
<sequence>MREHPEIGRRFLKFPRGASSEVASSRPPSTSQGCSARPGFPVFSGVSQVQTDHPGWSPPSTVYSQPSSLVCPSLGREREAGSVSTFASGDCYASDPLHGQPVRSALPEEPASLPARNSRSGKQRAGHALEAFVAATIPPPPSVPPPPPPDNFALFAPPGTYASSLYYAQVLGGQANSVFFENVHAVDPAYMHGINIAADGSNPGRGLTEERSDFCQIAHKQEAMLQHLRPLVLCRHSPYPLCLSPSQAAAATELGVIYFSPNAKRKEDERERNEAPEWEGKDGHLGVVEQTVRVAGGGIPTSHLAANDHTNSPRDSHVEGDGPVGGRHSGGSCHELHDFAEPSENGNKRARNQTQDSLDRNDRDDVEDSHCGEPRLPSDAPEPPDSTQTVSPARESRERSADSNRRAAEPGGKSQQAANAGSGDSPRSGTVDTERNCGSKTAFYNDCEDENKSDGVGRGQRDIPTQSTNHESSLAGSSSRTPRKKRGSDSADKEATRVRKPFRHASWKDKNAASSQQRDAPNEDSLSNGVWAEARHVSAQVRVRVNPLLGMQKAEAADDSASPRQTGDEETGRGTDPVPSEASDPQEVEQEERGGDGREERLAKSETSTAVEKGEAEKEEDGLNGRKGNVCLAFENPKESQKKHQLARSPQTPAAPCCSRPLAKPGEEGAREENPVTHCFCEPGVADQPQEAEDDRGEFASGKKRRNDPVAPMNGSGVVFSPEETETGGSALMRNENGISPCFHAAGKRGDAEDRNGGLLDSEKSIGASGREGAGSLPPDKGEKWYEQDPADTQRGDRDFATQEPSVTRPSGSPLSSSQFRKGKHSAKGHRKSRLSFGSASHAVYRPKKTREESEEQKTKIAGETHELQRRGRGEALVYHFYDPATCTWTEVRRAHGEALTGQRKGT</sequence>
<evidence type="ECO:0000256" key="1">
    <source>
        <dbReference type="SAM" id="MobiDB-lite"/>
    </source>
</evidence>
<proteinExistence type="predicted"/>
<reference evidence="3" key="1">
    <citation type="journal article" date="2012" name="PLoS Pathog.">
        <title>Comparative genomics of the apicomplexan parasites Toxoplasma gondii and Neospora caninum: Coccidia differing in host range and transmission strategy.</title>
        <authorList>
            <person name="Reid A.J."/>
            <person name="Vermont S.J."/>
            <person name="Cotton J.A."/>
            <person name="Harris D."/>
            <person name="Hill-Cawthorne G.A."/>
            <person name="Konen-Waisman S."/>
            <person name="Latham S.M."/>
            <person name="Mourier T."/>
            <person name="Norton R."/>
            <person name="Quail M.A."/>
            <person name="Sanders M."/>
            <person name="Shanmugam D."/>
            <person name="Sohal A."/>
            <person name="Wasmuth J.D."/>
            <person name="Brunk B."/>
            <person name="Grigg M.E."/>
            <person name="Howard J.C."/>
            <person name="Parkinson J."/>
            <person name="Roos D.S."/>
            <person name="Trees A.J."/>
            <person name="Berriman M."/>
            <person name="Pain A."/>
            <person name="Wastling J.M."/>
        </authorList>
    </citation>
    <scope>NUCLEOTIDE SEQUENCE [LARGE SCALE GENOMIC DNA]</scope>
    <source>
        <strain evidence="3">Liverpool</strain>
    </source>
</reference>
<feature type="compositionally biased region" description="Basic and acidic residues" evidence="1">
    <location>
        <begin position="311"/>
        <end position="320"/>
    </location>
</feature>
<dbReference type="RefSeq" id="XP_003884390.1">
    <property type="nucleotide sequence ID" value="XM_003884341.1"/>
</dbReference>
<feature type="compositionally biased region" description="Basic and acidic residues" evidence="1">
    <location>
        <begin position="487"/>
        <end position="497"/>
    </location>
</feature>
<dbReference type="eggNOG" id="ENOG502R0CC">
    <property type="taxonomic scope" value="Eukaryota"/>
</dbReference>
<dbReference type="AlphaFoldDB" id="F0VM81"/>
<evidence type="ECO:0000313" key="3">
    <source>
        <dbReference type="Proteomes" id="UP000007494"/>
    </source>
</evidence>
<feature type="compositionally biased region" description="Basic and acidic residues" evidence="1">
    <location>
        <begin position="591"/>
        <end position="604"/>
    </location>
</feature>
<dbReference type="InParanoid" id="F0VM81"/>
<feature type="compositionally biased region" description="Basic and acidic residues" evidence="1">
    <location>
        <begin position="450"/>
        <end position="461"/>
    </location>
</feature>
<feature type="compositionally biased region" description="Polar residues" evidence="1">
    <location>
        <begin position="58"/>
        <end position="68"/>
    </location>
</feature>
<keyword evidence="3" id="KW-1185">Reference proteome</keyword>
<dbReference type="EMBL" id="FR823391">
    <property type="protein sequence ID" value="CBZ54359.1"/>
    <property type="molecule type" value="Genomic_DNA"/>
</dbReference>
<feature type="region of interest" description="Disordered" evidence="1">
    <location>
        <begin position="550"/>
        <end position="868"/>
    </location>
</feature>
<name>F0VM81_NEOCL</name>
<feature type="compositionally biased region" description="Polar residues" evidence="1">
    <location>
        <begin position="512"/>
        <end position="527"/>
    </location>
</feature>
<feature type="compositionally biased region" description="Basic and acidic residues" evidence="1">
    <location>
        <begin position="612"/>
        <end position="624"/>
    </location>
</feature>
<feature type="compositionally biased region" description="Basic and acidic residues" evidence="1">
    <location>
        <begin position="850"/>
        <end position="868"/>
    </location>
</feature>
<evidence type="ECO:0000313" key="2">
    <source>
        <dbReference type="EMBL" id="CBZ54359.1"/>
    </source>
</evidence>
<feature type="region of interest" description="Disordered" evidence="1">
    <location>
        <begin position="1"/>
        <end position="68"/>
    </location>
</feature>
<feature type="compositionally biased region" description="Basic residues" evidence="1">
    <location>
        <begin position="821"/>
        <end position="834"/>
    </location>
</feature>
<accession>F0VM81</accession>
<feature type="compositionally biased region" description="Basic and acidic residues" evidence="1">
    <location>
        <begin position="264"/>
        <end position="284"/>
    </location>
</feature>